<evidence type="ECO:0000313" key="2">
    <source>
        <dbReference type="Proteomes" id="UP000579945"/>
    </source>
</evidence>
<protein>
    <submittedName>
        <fullName evidence="1">Uncharacterized protein</fullName>
    </submittedName>
</protein>
<name>A0A7W5V3X4_9ACTN</name>
<sequence length="88" mass="9429">MHEVVSTKDAFLAAYRKRPGARRSWLLAENASTTSNAPGLLRDGIAVSDDIDAVLGVNECANMIALRYLVPEDSRSGLPADQNCPPTS</sequence>
<accession>A0A7W5V3X4</accession>
<dbReference type="AlphaFoldDB" id="A0A7W5V3X4"/>
<comment type="caution">
    <text evidence="1">The sequence shown here is derived from an EMBL/GenBank/DDBJ whole genome shotgun (WGS) entry which is preliminary data.</text>
</comment>
<dbReference type="Proteomes" id="UP000579945">
    <property type="component" value="Unassembled WGS sequence"/>
</dbReference>
<proteinExistence type="predicted"/>
<gene>
    <name evidence="1" type="ORF">FHR33_000385</name>
</gene>
<evidence type="ECO:0000313" key="1">
    <source>
        <dbReference type="EMBL" id="MBB3724525.1"/>
    </source>
</evidence>
<reference evidence="1 2" key="1">
    <citation type="submission" date="2020-08" db="EMBL/GenBank/DDBJ databases">
        <title>Sequencing the genomes of 1000 actinobacteria strains.</title>
        <authorList>
            <person name="Klenk H.-P."/>
        </authorList>
    </citation>
    <scope>NUCLEOTIDE SEQUENCE [LARGE SCALE GENOMIC DNA]</scope>
    <source>
        <strain evidence="1 2">DSM 44320</strain>
    </source>
</reference>
<dbReference type="EMBL" id="JACIBV010000001">
    <property type="protein sequence ID" value="MBB3724525.1"/>
    <property type="molecule type" value="Genomic_DNA"/>
</dbReference>
<keyword evidence="2" id="KW-1185">Reference proteome</keyword>
<organism evidence="1 2">
    <name type="scientific">Nonomuraea dietziae</name>
    <dbReference type="NCBI Taxonomy" id="65515"/>
    <lineage>
        <taxon>Bacteria</taxon>
        <taxon>Bacillati</taxon>
        <taxon>Actinomycetota</taxon>
        <taxon>Actinomycetes</taxon>
        <taxon>Streptosporangiales</taxon>
        <taxon>Streptosporangiaceae</taxon>
        <taxon>Nonomuraea</taxon>
    </lineage>
</organism>